<dbReference type="RefSeq" id="WP_111543381.1">
    <property type="nucleotide sequence ID" value="NZ_JBHLYT010000008.1"/>
</dbReference>
<evidence type="ECO:0000259" key="5">
    <source>
        <dbReference type="Pfam" id="PF13407"/>
    </source>
</evidence>
<keyword evidence="3 4" id="KW-0732">Signal</keyword>
<evidence type="ECO:0000313" key="6">
    <source>
        <dbReference type="EMBL" id="PZV39635.1"/>
    </source>
</evidence>
<evidence type="ECO:0000256" key="4">
    <source>
        <dbReference type="SAM" id="SignalP"/>
    </source>
</evidence>
<comment type="subcellular location">
    <subcellularLocation>
        <location evidence="1">Cell envelope</location>
    </subcellularLocation>
</comment>
<gene>
    <name evidence="6" type="ORF">B5V02_06740</name>
</gene>
<dbReference type="EMBL" id="MZXV01000013">
    <property type="protein sequence ID" value="PZV39635.1"/>
    <property type="molecule type" value="Genomic_DNA"/>
</dbReference>
<organism evidence="6 7">
    <name type="scientific">Mesorhizobium kowhaii</name>
    <dbReference type="NCBI Taxonomy" id="1300272"/>
    <lineage>
        <taxon>Bacteria</taxon>
        <taxon>Pseudomonadati</taxon>
        <taxon>Pseudomonadota</taxon>
        <taxon>Alphaproteobacteria</taxon>
        <taxon>Hyphomicrobiales</taxon>
        <taxon>Phyllobacteriaceae</taxon>
        <taxon>Mesorhizobium</taxon>
    </lineage>
</organism>
<feature type="signal peptide" evidence="4">
    <location>
        <begin position="1"/>
        <end position="22"/>
    </location>
</feature>
<comment type="caution">
    <text evidence="6">The sequence shown here is derived from an EMBL/GenBank/DDBJ whole genome shotgun (WGS) entry which is preliminary data.</text>
</comment>
<dbReference type="OrthoDB" id="6959911at2"/>
<dbReference type="CDD" id="cd06316">
    <property type="entry name" value="PBP1_ABC_sugar_binding-like"/>
    <property type="match status" value="1"/>
</dbReference>
<dbReference type="AlphaFoldDB" id="A0A2W7C923"/>
<sequence>MKHSARIHSLFLALSIAASAFALSTSISPAQTPETCVAGVDMATLGPKGIVGQGPHGEKAASPDELKLSDDEAAKVKAGKFKVGISMQTVNLDWSQLQVQGISETLAKYGVTVTGVASAEYQVDKQIADIENTIQQHPDGIISIPVDFTATAPTYKKVSEAGIKLVFMDSIPVGLEHPKDFASMISADSQGNGQIAAQILSSCMPKGGTIGLVNFGVDYFSTNERTKGVGEWMKKNRPDIVMKQVDFTDPSKVSQIAGDFLTGNPDVKGLFAVWDQPALDTLSSMRAQGIDIPITTVDLGLQSAIEIAKGGPLKATGSQRPYDQGVAEALAMMKALIGQTPPAWVGVQSLPVVQSNVLESFKTVFHKDPPAELVDACNGAKPKCN</sequence>
<evidence type="ECO:0000256" key="3">
    <source>
        <dbReference type="ARBA" id="ARBA00022729"/>
    </source>
</evidence>
<dbReference type="GO" id="GO:0030246">
    <property type="term" value="F:carbohydrate binding"/>
    <property type="evidence" value="ECO:0007669"/>
    <property type="project" value="UniProtKB-ARBA"/>
</dbReference>
<accession>A0A2W7C923</accession>
<feature type="chain" id="PRO_5015846330" evidence="4">
    <location>
        <begin position="23"/>
        <end position="385"/>
    </location>
</feature>
<name>A0A2W7C923_9HYPH</name>
<dbReference type="Pfam" id="PF13407">
    <property type="entry name" value="Peripla_BP_4"/>
    <property type="match status" value="1"/>
</dbReference>
<dbReference type="SUPFAM" id="SSF53822">
    <property type="entry name" value="Periplasmic binding protein-like I"/>
    <property type="match status" value="1"/>
</dbReference>
<dbReference type="Gene3D" id="3.40.50.2300">
    <property type="match status" value="2"/>
</dbReference>
<dbReference type="InterPro" id="IPR025997">
    <property type="entry name" value="SBP_2_dom"/>
</dbReference>
<dbReference type="PANTHER" id="PTHR46847:SF1">
    <property type="entry name" value="D-ALLOSE-BINDING PERIPLASMIC PROTEIN-RELATED"/>
    <property type="match status" value="1"/>
</dbReference>
<evidence type="ECO:0000256" key="2">
    <source>
        <dbReference type="ARBA" id="ARBA00007639"/>
    </source>
</evidence>
<feature type="domain" description="Periplasmic binding protein" evidence="5">
    <location>
        <begin position="83"/>
        <end position="339"/>
    </location>
</feature>
<dbReference type="GO" id="GO:0030313">
    <property type="term" value="C:cell envelope"/>
    <property type="evidence" value="ECO:0007669"/>
    <property type="project" value="UniProtKB-SubCell"/>
</dbReference>
<evidence type="ECO:0000313" key="7">
    <source>
        <dbReference type="Proteomes" id="UP000248616"/>
    </source>
</evidence>
<dbReference type="Proteomes" id="UP000248616">
    <property type="component" value="Unassembled WGS sequence"/>
</dbReference>
<evidence type="ECO:0000256" key="1">
    <source>
        <dbReference type="ARBA" id="ARBA00004196"/>
    </source>
</evidence>
<dbReference type="InterPro" id="IPR028082">
    <property type="entry name" value="Peripla_BP_I"/>
</dbReference>
<reference evidence="7" key="1">
    <citation type="submission" date="2017-03" db="EMBL/GenBank/DDBJ databases">
        <authorList>
            <person name="Safronova V.I."/>
            <person name="Sazanova A.L."/>
            <person name="Chirak E.R."/>
        </authorList>
    </citation>
    <scope>NUCLEOTIDE SEQUENCE [LARGE SCALE GENOMIC DNA]</scope>
    <source>
        <strain evidence="7">Ach-343</strain>
    </source>
</reference>
<keyword evidence="7" id="KW-1185">Reference proteome</keyword>
<protein>
    <submittedName>
        <fullName evidence="6">Sugar ABC transporter substrate-binding protein</fullName>
    </submittedName>
</protein>
<dbReference type="PANTHER" id="PTHR46847">
    <property type="entry name" value="D-ALLOSE-BINDING PERIPLASMIC PROTEIN-RELATED"/>
    <property type="match status" value="1"/>
</dbReference>
<proteinExistence type="inferred from homology"/>
<comment type="similarity">
    <text evidence="2">Belongs to the bacterial solute-binding protein 2 family.</text>
</comment>